<protein>
    <recommendedName>
        <fullName evidence="2">Ice-binding protein C-terminal domain-containing protein</fullName>
    </recommendedName>
</protein>
<proteinExistence type="predicted"/>
<sequence length="255" mass="27312">MQKAMLLAKIFAATTLGLSVLTFASTANATSLVPNREGEIQTTNLGCLNATQCIDTTAAAANGLPFGYTVTSLKYDFDNKGPKFVESRIYVDDRSTKNDYGFGIIFNKQDAGTNPNLNQLWIRPSAMLGLTSTFEKGQLEVGRFKFDFLGKNIGSVTFDLFDVEDKGTTILEVNGKATTINAVAGADSNRQTITIHDVSSFVIQLGNHDSKLFPKTGDGVSMRVSVPEPGTVISLGALAVAGIISARQRKKVNMG</sequence>
<feature type="domain" description="Ice-binding protein C-terminal" evidence="2">
    <location>
        <begin position="225"/>
        <end position="250"/>
    </location>
</feature>
<keyword evidence="4" id="KW-1185">Reference proteome</keyword>
<keyword evidence="1" id="KW-0732">Signal</keyword>
<gene>
    <name evidence="3" type="ORF">DSM106972_070400</name>
</gene>
<dbReference type="EMBL" id="RSCL01000021">
    <property type="protein sequence ID" value="RUT01034.1"/>
    <property type="molecule type" value="Genomic_DNA"/>
</dbReference>
<feature type="chain" id="PRO_5030082969" description="Ice-binding protein C-terminal domain-containing protein" evidence="1">
    <location>
        <begin position="30"/>
        <end position="255"/>
    </location>
</feature>
<reference evidence="3" key="1">
    <citation type="submission" date="2018-12" db="EMBL/GenBank/DDBJ databases">
        <authorList>
            <person name="Will S."/>
            <person name="Neumann-Schaal M."/>
            <person name="Henke P."/>
        </authorList>
    </citation>
    <scope>NUCLEOTIDE SEQUENCE</scope>
    <source>
        <strain evidence="3">PCC 7102</strain>
    </source>
</reference>
<organism evidence="3 4">
    <name type="scientific">Dulcicalothrix desertica PCC 7102</name>
    <dbReference type="NCBI Taxonomy" id="232991"/>
    <lineage>
        <taxon>Bacteria</taxon>
        <taxon>Bacillati</taxon>
        <taxon>Cyanobacteriota</taxon>
        <taxon>Cyanophyceae</taxon>
        <taxon>Nostocales</taxon>
        <taxon>Calotrichaceae</taxon>
        <taxon>Dulcicalothrix</taxon>
    </lineage>
</organism>
<dbReference type="InterPro" id="IPR013424">
    <property type="entry name" value="Ice-binding_C"/>
</dbReference>
<dbReference type="AlphaFoldDB" id="A0A3S1CCY9"/>
<dbReference type="NCBIfam" id="NF038121">
    <property type="entry name" value="PEP_CTERM_LEVG"/>
    <property type="match status" value="1"/>
</dbReference>
<name>A0A3S1CCY9_9CYAN</name>
<evidence type="ECO:0000259" key="2">
    <source>
        <dbReference type="Pfam" id="PF07589"/>
    </source>
</evidence>
<reference evidence="3" key="2">
    <citation type="journal article" date="2019" name="Genome Biol. Evol.">
        <title>Day and night: Metabolic profiles and evolutionary relationships of six axenic non-marine cyanobacteria.</title>
        <authorList>
            <person name="Will S.E."/>
            <person name="Henke P."/>
            <person name="Boedeker C."/>
            <person name="Huang S."/>
            <person name="Brinkmann H."/>
            <person name="Rohde M."/>
            <person name="Jarek M."/>
            <person name="Friedl T."/>
            <person name="Seufert S."/>
            <person name="Schumacher M."/>
            <person name="Overmann J."/>
            <person name="Neumann-Schaal M."/>
            <person name="Petersen J."/>
        </authorList>
    </citation>
    <scope>NUCLEOTIDE SEQUENCE [LARGE SCALE GENOMIC DNA]</scope>
    <source>
        <strain evidence="3">PCC 7102</strain>
    </source>
</reference>
<dbReference type="RefSeq" id="WP_127085166.1">
    <property type="nucleotide sequence ID" value="NZ_RSCL01000021.1"/>
</dbReference>
<dbReference type="OrthoDB" id="453137at2"/>
<dbReference type="Pfam" id="PF07589">
    <property type="entry name" value="PEP-CTERM"/>
    <property type="match status" value="1"/>
</dbReference>
<evidence type="ECO:0000313" key="3">
    <source>
        <dbReference type="EMBL" id="RUT01034.1"/>
    </source>
</evidence>
<accession>A0A3S1CCY9</accession>
<feature type="signal peptide" evidence="1">
    <location>
        <begin position="1"/>
        <end position="29"/>
    </location>
</feature>
<evidence type="ECO:0000256" key="1">
    <source>
        <dbReference type="SAM" id="SignalP"/>
    </source>
</evidence>
<comment type="caution">
    <text evidence="3">The sequence shown here is derived from an EMBL/GenBank/DDBJ whole genome shotgun (WGS) entry which is preliminary data.</text>
</comment>
<evidence type="ECO:0000313" key="4">
    <source>
        <dbReference type="Proteomes" id="UP000271624"/>
    </source>
</evidence>
<dbReference type="Proteomes" id="UP000271624">
    <property type="component" value="Unassembled WGS sequence"/>
</dbReference>
<dbReference type="NCBIfam" id="TIGR02595">
    <property type="entry name" value="PEP_CTERM"/>
    <property type="match status" value="1"/>
</dbReference>